<dbReference type="SUPFAM" id="SSF57701">
    <property type="entry name" value="Zn2/Cys6 DNA-binding domain"/>
    <property type="match status" value="2"/>
</dbReference>
<dbReference type="Proteomes" id="UP000240493">
    <property type="component" value="Unassembled WGS sequence"/>
</dbReference>
<dbReference type="InterPro" id="IPR050815">
    <property type="entry name" value="TF_fung"/>
</dbReference>
<keyword evidence="5" id="KW-0539">Nucleus</keyword>
<reference evidence="8 9" key="1">
    <citation type="submission" date="2016-07" db="EMBL/GenBank/DDBJ databases">
        <title>Multiple horizontal gene transfer events from other fungi enriched the ability of initially mycotrophic Trichoderma (Ascomycota) to feed on dead plant biomass.</title>
        <authorList>
            <consortium name="DOE Joint Genome Institute"/>
            <person name="Aerts A."/>
            <person name="Atanasova L."/>
            <person name="Chenthamara K."/>
            <person name="Zhang J."/>
            <person name="Grujic M."/>
            <person name="Henrissat B."/>
            <person name="Kuo A."/>
            <person name="Salamov A."/>
            <person name="Lipzen A."/>
            <person name="Labutti K."/>
            <person name="Barry K."/>
            <person name="Miao Y."/>
            <person name="Rahimi M.J."/>
            <person name="Shen Q."/>
            <person name="Grigoriev I.V."/>
            <person name="Kubicek C.P."/>
            <person name="Druzhinina I.S."/>
        </authorList>
    </citation>
    <scope>NUCLEOTIDE SEQUENCE [LARGE SCALE GENOMIC DNA]</scope>
    <source>
        <strain evidence="8 9">CBS 433.97</strain>
    </source>
</reference>
<dbReference type="Pfam" id="PF00172">
    <property type="entry name" value="Zn_clus"/>
    <property type="match status" value="2"/>
</dbReference>
<evidence type="ECO:0000259" key="7">
    <source>
        <dbReference type="PROSITE" id="PS50048"/>
    </source>
</evidence>
<dbReference type="InterPro" id="IPR001138">
    <property type="entry name" value="Zn2Cys6_DnaBD"/>
</dbReference>
<keyword evidence="9" id="KW-1185">Reference proteome</keyword>
<name>A0A2T3Z8P0_TRIA4</name>
<evidence type="ECO:0000313" key="9">
    <source>
        <dbReference type="Proteomes" id="UP000240493"/>
    </source>
</evidence>
<dbReference type="CDD" id="cd00067">
    <property type="entry name" value="GAL4"/>
    <property type="match status" value="2"/>
</dbReference>
<accession>A0A2T3Z8P0</accession>
<proteinExistence type="predicted"/>
<dbReference type="InterPro" id="IPR036864">
    <property type="entry name" value="Zn2-C6_fun-type_DNA-bd_sf"/>
</dbReference>
<evidence type="ECO:0000256" key="4">
    <source>
        <dbReference type="ARBA" id="ARBA00023163"/>
    </source>
</evidence>
<organism evidence="8 9">
    <name type="scientific">Trichoderma asperellum (strain ATCC 204424 / CBS 433.97 / NBRC 101777)</name>
    <dbReference type="NCBI Taxonomy" id="1042311"/>
    <lineage>
        <taxon>Eukaryota</taxon>
        <taxon>Fungi</taxon>
        <taxon>Dikarya</taxon>
        <taxon>Ascomycota</taxon>
        <taxon>Pezizomycotina</taxon>
        <taxon>Sordariomycetes</taxon>
        <taxon>Hypocreomycetidae</taxon>
        <taxon>Hypocreales</taxon>
        <taxon>Hypocreaceae</taxon>
        <taxon>Trichoderma</taxon>
    </lineage>
</organism>
<dbReference type="OrthoDB" id="2563500at2759"/>
<feature type="region of interest" description="Disordered" evidence="6">
    <location>
        <begin position="655"/>
        <end position="682"/>
    </location>
</feature>
<protein>
    <recommendedName>
        <fullName evidence="7">Zn(2)-C6 fungal-type domain-containing protein</fullName>
    </recommendedName>
</protein>
<dbReference type="Pfam" id="PF04082">
    <property type="entry name" value="Fungal_trans"/>
    <property type="match status" value="1"/>
</dbReference>
<evidence type="ECO:0000256" key="5">
    <source>
        <dbReference type="ARBA" id="ARBA00023242"/>
    </source>
</evidence>
<sequence>MSTGCVVCRSRKVRCDRKSPTCRNCDRLGVNCPGYSDTTAILSQKDGSRQRLQDSVDFIYRASGVEKRRVGSCDECRRTKSRCSRTRPVCKRCTRKGFTCKYNAKYDASVAGTSATVTSQSPQSPSAAETSILAATSNGRGIASTPGSQAGTISMPLSSSIPQHLQWLYSDTLPQDKFHLQSLTDMFFDRISTLRCLGFIHKPTFFQALDRGTLSEDFGEAVIYIVAALGARMYLLDDPDQFNNPFYGIPGVAWAERARDLAMREIANPSLSTMMAMVLLCEHSVFMDQHALAFVIFGCCVRIMRLLGLDSLKKAAAPSGLAHMTQLETERRLLWSCYLMDSFLGGGVDGNLYWKDDFPCVPLPCSDASFIAQEQYADFEPPKLSTFELYPDRSYLTLRCHTIYLVQLRTRVLRLIRNNNQEVNIWDSGSPFLDIIQRLELWYAGLPEQLVISDFNVYIHKELNIISAVFMLHFLYHSIVCDLTRVSLPGYVFPLSAAFHSSPLEFRRQCQERCRFHADEISRLVHAGFGYGIRAFDDLHSLMATFESTKIQIIHTATATSNSIDIRERTSKNIRLNMRALDILYLQKDKSNPYHKALIPLLEKFDFNNVVAEWQAYPSPISMNSEQAEVTGPEDAAYLSSLAPFRLAKEEIRAQVRQRRGSSPAGNELPESPATVRPPPIISLPQKDALGGINCASGNAGLLGSADFSLDHMQLASTTHPTPPSATGQDVTAEIQGGVAKDMVGLSDLAEDYIRMAGEMANYISWDISEPHSWLDFDISSNNI</sequence>
<dbReference type="SMART" id="SM00066">
    <property type="entry name" value="GAL4"/>
    <property type="match status" value="2"/>
</dbReference>
<dbReference type="PANTHER" id="PTHR47338">
    <property type="entry name" value="ZN(II)2CYS6 TRANSCRIPTION FACTOR (EUROFUNG)-RELATED"/>
    <property type="match status" value="1"/>
</dbReference>
<dbReference type="STRING" id="1042311.A0A2T3Z8P0"/>
<dbReference type="AlphaFoldDB" id="A0A2T3Z8P0"/>
<gene>
    <name evidence="8" type="ORF">M441DRAFT_169274</name>
</gene>
<dbReference type="GO" id="GO:0008270">
    <property type="term" value="F:zinc ion binding"/>
    <property type="evidence" value="ECO:0007669"/>
    <property type="project" value="InterPro"/>
</dbReference>
<evidence type="ECO:0000256" key="1">
    <source>
        <dbReference type="ARBA" id="ARBA00004123"/>
    </source>
</evidence>
<keyword evidence="3" id="KW-0805">Transcription regulation</keyword>
<evidence type="ECO:0000256" key="2">
    <source>
        <dbReference type="ARBA" id="ARBA00022723"/>
    </source>
</evidence>
<dbReference type="CDD" id="cd12148">
    <property type="entry name" value="fungal_TF_MHR"/>
    <property type="match status" value="1"/>
</dbReference>
<keyword evidence="2" id="KW-0479">Metal-binding</keyword>
<feature type="domain" description="Zn(2)-C6 fungal-type" evidence="7">
    <location>
        <begin position="4"/>
        <end position="32"/>
    </location>
</feature>
<evidence type="ECO:0000313" key="8">
    <source>
        <dbReference type="EMBL" id="PTB41174.1"/>
    </source>
</evidence>
<comment type="subcellular location">
    <subcellularLocation>
        <location evidence="1">Nucleus</location>
    </subcellularLocation>
</comment>
<dbReference type="EMBL" id="KZ679262">
    <property type="protein sequence ID" value="PTB41174.1"/>
    <property type="molecule type" value="Genomic_DNA"/>
</dbReference>
<keyword evidence="4" id="KW-0804">Transcription</keyword>
<dbReference type="GO" id="GO:0003677">
    <property type="term" value="F:DNA binding"/>
    <property type="evidence" value="ECO:0007669"/>
    <property type="project" value="InterPro"/>
</dbReference>
<dbReference type="PROSITE" id="PS00463">
    <property type="entry name" value="ZN2_CY6_FUNGAL_1"/>
    <property type="match status" value="2"/>
</dbReference>
<dbReference type="GO" id="GO:0006351">
    <property type="term" value="P:DNA-templated transcription"/>
    <property type="evidence" value="ECO:0007669"/>
    <property type="project" value="InterPro"/>
</dbReference>
<dbReference type="InterPro" id="IPR007219">
    <property type="entry name" value="XnlR_reg_dom"/>
</dbReference>
<dbReference type="GO" id="GO:0005634">
    <property type="term" value="C:nucleus"/>
    <property type="evidence" value="ECO:0007669"/>
    <property type="project" value="UniProtKB-SubCell"/>
</dbReference>
<feature type="domain" description="Zn(2)-C6 fungal-type" evidence="7">
    <location>
        <begin position="72"/>
        <end position="102"/>
    </location>
</feature>
<evidence type="ECO:0000256" key="3">
    <source>
        <dbReference type="ARBA" id="ARBA00023015"/>
    </source>
</evidence>
<dbReference type="Gene3D" id="4.10.240.10">
    <property type="entry name" value="Zn(2)-C6 fungal-type DNA-binding domain"/>
    <property type="match status" value="2"/>
</dbReference>
<dbReference type="PROSITE" id="PS50048">
    <property type="entry name" value="ZN2_CY6_FUNGAL_2"/>
    <property type="match status" value="2"/>
</dbReference>
<dbReference type="PANTHER" id="PTHR47338:SF7">
    <property type="entry name" value="ZN(II)2CYS6 TRANSCRIPTION FACTOR (EUROFUNG)"/>
    <property type="match status" value="1"/>
</dbReference>
<dbReference type="GO" id="GO:0000981">
    <property type="term" value="F:DNA-binding transcription factor activity, RNA polymerase II-specific"/>
    <property type="evidence" value="ECO:0007669"/>
    <property type="project" value="InterPro"/>
</dbReference>
<evidence type="ECO:0000256" key="6">
    <source>
        <dbReference type="SAM" id="MobiDB-lite"/>
    </source>
</evidence>